<name>A0A067PNC4_9AGAM</name>
<dbReference type="STRING" id="933084.A0A067PNC4"/>
<dbReference type="PANTHER" id="PTHR24321">
    <property type="entry name" value="DEHYDROGENASES, SHORT CHAIN"/>
    <property type="match status" value="1"/>
</dbReference>
<evidence type="ECO:0000313" key="6">
    <source>
        <dbReference type="Proteomes" id="UP000027265"/>
    </source>
</evidence>
<dbReference type="GO" id="GO:0016491">
    <property type="term" value="F:oxidoreductase activity"/>
    <property type="evidence" value="ECO:0007669"/>
    <property type="project" value="UniProtKB-KW"/>
</dbReference>
<dbReference type="Proteomes" id="UP000027265">
    <property type="component" value="Unassembled WGS sequence"/>
</dbReference>
<evidence type="ECO:0000256" key="2">
    <source>
        <dbReference type="ARBA" id="ARBA00022857"/>
    </source>
</evidence>
<dbReference type="SUPFAM" id="SSF51735">
    <property type="entry name" value="NAD(P)-binding Rossmann-fold domains"/>
    <property type="match status" value="1"/>
</dbReference>
<dbReference type="Pfam" id="PF00106">
    <property type="entry name" value="adh_short"/>
    <property type="match status" value="1"/>
</dbReference>
<evidence type="ECO:0000256" key="4">
    <source>
        <dbReference type="RuleBase" id="RU000363"/>
    </source>
</evidence>
<dbReference type="Gene3D" id="3.40.50.720">
    <property type="entry name" value="NAD(P)-binding Rossmann-like Domain"/>
    <property type="match status" value="1"/>
</dbReference>
<gene>
    <name evidence="5" type="ORF">JAAARDRAFT_59199</name>
</gene>
<dbReference type="AlphaFoldDB" id="A0A067PNC4"/>
<dbReference type="PROSITE" id="PS00061">
    <property type="entry name" value="ADH_SHORT"/>
    <property type="match status" value="1"/>
</dbReference>
<dbReference type="InterPro" id="IPR002347">
    <property type="entry name" value="SDR_fam"/>
</dbReference>
<keyword evidence="2" id="KW-0521">NADP</keyword>
<keyword evidence="6" id="KW-1185">Reference proteome</keyword>
<dbReference type="InParanoid" id="A0A067PNC4"/>
<dbReference type="FunFam" id="3.40.50.720:FF:000084">
    <property type="entry name" value="Short-chain dehydrogenase reductase"/>
    <property type="match status" value="1"/>
</dbReference>
<evidence type="ECO:0000256" key="3">
    <source>
        <dbReference type="ARBA" id="ARBA00023002"/>
    </source>
</evidence>
<dbReference type="OrthoDB" id="498125at2759"/>
<dbReference type="InterPro" id="IPR020904">
    <property type="entry name" value="Sc_DH/Rdtase_CS"/>
</dbReference>
<dbReference type="EMBL" id="KL197722">
    <property type="protein sequence ID" value="KDQ56303.1"/>
    <property type="molecule type" value="Genomic_DNA"/>
</dbReference>
<dbReference type="InterPro" id="IPR036291">
    <property type="entry name" value="NAD(P)-bd_dom_sf"/>
</dbReference>
<dbReference type="PRINTS" id="PR00081">
    <property type="entry name" value="GDHRDH"/>
</dbReference>
<evidence type="ECO:0000256" key="1">
    <source>
        <dbReference type="ARBA" id="ARBA00006484"/>
    </source>
</evidence>
<organism evidence="5 6">
    <name type="scientific">Jaapia argillacea MUCL 33604</name>
    <dbReference type="NCBI Taxonomy" id="933084"/>
    <lineage>
        <taxon>Eukaryota</taxon>
        <taxon>Fungi</taxon>
        <taxon>Dikarya</taxon>
        <taxon>Basidiomycota</taxon>
        <taxon>Agaricomycotina</taxon>
        <taxon>Agaricomycetes</taxon>
        <taxon>Agaricomycetidae</taxon>
        <taxon>Jaapiales</taxon>
        <taxon>Jaapiaceae</taxon>
        <taxon>Jaapia</taxon>
    </lineage>
</organism>
<reference evidence="6" key="1">
    <citation type="journal article" date="2014" name="Proc. Natl. Acad. Sci. U.S.A.">
        <title>Extensive sampling of basidiomycete genomes demonstrates inadequacy of the white-rot/brown-rot paradigm for wood decay fungi.</title>
        <authorList>
            <person name="Riley R."/>
            <person name="Salamov A.A."/>
            <person name="Brown D.W."/>
            <person name="Nagy L.G."/>
            <person name="Floudas D."/>
            <person name="Held B.W."/>
            <person name="Levasseur A."/>
            <person name="Lombard V."/>
            <person name="Morin E."/>
            <person name="Otillar R."/>
            <person name="Lindquist E.A."/>
            <person name="Sun H."/>
            <person name="LaButti K.M."/>
            <person name="Schmutz J."/>
            <person name="Jabbour D."/>
            <person name="Luo H."/>
            <person name="Baker S.E."/>
            <person name="Pisabarro A.G."/>
            <person name="Walton J.D."/>
            <person name="Blanchette R.A."/>
            <person name="Henrissat B."/>
            <person name="Martin F."/>
            <person name="Cullen D."/>
            <person name="Hibbett D.S."/>
            <person name="Grigoriev I.V."/>
        </authorList>
    </citation>
    <scope>NUCLEOTIDE SEQUENCE [LARGE SCALE GENOMIC DNA]</scope>
    <source>
        <strain evidence="6">MUCL 33604</strain>
    </source>
</reference>
<proteinExistence type="inferred from homology"/>
<keyword evidence="3" id="KW-0560">Oxidoreductase</keyword>
<evidence type="ECO:0000313" key="5">
    <source>
        <dbReference type="EMBL" id="KDQ56303.1"/>
    </source>
</evidence>
<dbReference type="PANTHER" id="PTHR24321:SF8">
    <property type="entry name" value="ESTRADIOL 17-BETA-DEHYDROGENASE 8-RELATED"/>
    <property type="match status" value="1"/>
</dbReference>
<protein>
    <submittedName>
        <fullName evidence="5">Uncharacterized protein</fullName>
    </submittedName>
</protein>
<dbReference type="PRINTS" id="PR00080">
    <property type="entry name" value="SDRFAMILY"/>
</dbReference>
<dbReference type="HOGENOM" id="CLU_010194_1_0_1"/>
<sequence length="257" mass="26620">MSQSSGTRIAIVTGSAQGIGRAIALKLADDGLDIVVNDIEAKASSVDEVVKEIVAKGRKAVAICADISNEASVQALVDQTVEHFGGLDVMVANAGVFAMGPLLDVTAEQWDKVVSINSRGVLFLYQAAARQMIKQGRGGRIVGACSDAGKKGYQMLSIYGASKAAVRTLTQSASTEFWKHGITVNCYAPGAIFTDMVAFMTEEDGAGGRKVKGGVGSDAVPVGAPEDVASLVSFIVSPGARWITGQTIHVNAGALFE</sequence>
<comment type="similarity">
    <text evidence="1 4">Belongs to the short-chain dehydrogenases/reductases (SDR) family.</text>
</comment>
<accession>A0A067PNC4</accession>